<comment type="caution">
    <text evidence="5">The sequence shown here is derived from an EMBL/GenBank/DDBJ whole genome shotgun (WGS) entry which is preliminary data.</text>
</comment>
<evidence type="ECO:0000256" key="1">
    <source>
        <dbReference type="ARBA" id="ARBA00022729"/>
    </source>
</evidence>
<feature type="region of interest" description="Disordered" evidence="2">
    <location>
        <begin position="996"/>
        <end position="1019"/>
    </location>
</feature>
<dbReference type="EMBL" id="VTWT01000005">
    <property type="protein sequence ID" value="KAA9333638.1"/>
    <property type="molecule type" value="Genomic_DNA"/>
</dbReference>
<gene>
    <name evidence="5" type="ORF">F0P94_10330</name>
</gene>
<dbReference type="SUPFAM" id="SSF74853">
    <property type="entry name" value="Lamin A/C globular tail domain"/>
    <property type="match status" value="3"/>
</dbReference>
<dbReference type="InterPro" id="IPR036415">
    <property type="entry name" value="Lamin_tail_dom_sf"/>
</dbReference>
<dbReference type="RefSeq" id="WP_150903805.1">
    <property type="nucleotide sequence ID" value="NZ_VTWT01000005.1"/>
</dbReference>
<feature type="domain" description="LTD" evidence="4">
    <location>
        <begin position="309"/>
        <end position="433"/>
    </location>
</feature>
<evidence type="ECO:0000256" key="3">
    <source>
        <dbReference type="SAM" id="SignalP"/>
    </source>
</evidence>
<feature type="chain" id="PRO_5025044352" description="LTD domain-containing protein" evidence="3">
    <location>
        <begin position="19"/>
        <end position="1395"/>
    </location>
</feature>
<feature type="domain" description="LTD" evidence="4">
    <location>
        <begin position="580"/>
        <end position="696"/>
    </location>
</feature>
<sequence>MQRLLLFLFLIISIRAQAQLQDNFSDGNFTANPVWNGDVSLFTVNATQQLQSNGPAATATGQLVTPSQVNTGAEWEFYANLKFATSSANYTDVYLMSDQATLTGTNTGYFVRIGDTPDEVSLYRKDAAASVKIIDGVDATMNSSTNNVVRIKVTRSVQNLWSLSIDVTGAGTTYVSQGTATDATYQRSEYFGVYIKYSSTNSTKFYFDDFKITDITAPVLNTISVISATQLDVLFNEPVSQASAQNTANFIVSGGGGSPATAVQDATNPALVHLTFAANLPSGTSTLTATGITDLYGNMASTLNGQFNVTTTPPPTSTANFRDVRITEIMADFSPVVGLPAAEYIEIYNNSNKTLNLANWKYNDASTSVGTFPAYTFLPGTYVILCAKADTTALKVFGRTLGLSTFPSLNDAGDDVKILDNTGKLIDKVSYTSAWYNDPTKSGGGWSLELKNPNNPCQVSANWTASTDPSGGTPDRQNSVFSNAPDTTPPTLLSVETVSNTSIKLSFSESMDSLSLLNATYGLNNGIGITAKSVAKGIFHEITLTLSPALVRGATYTLTASNATDCAGNIMAPATLTFSTGANFHDVRITEIMADFNPPVGLPEAEYLEIYNNSNKIINLANWKYFDATTSSGTLPAYNLAPGAYVILCAKADTAAFRPFGKVLGLSSFPSLNDAGDEVRLYDNSGVLIDKVTYSSSWYNDPAKAGGGWSLELVNPNLPCQSAVNWIASNNPQGGTPGRQNSGFSTAPDTQAPRLVGVETISNTQLKLTFSETMDSLSLTTAGYTINKGISVSAVAVTPGNFQEVTLTLTPALTAGASYEVTVTNATDCSGNVIQAAAVAFGLGSKPGFNQLIITEIMADESPVVEAAGGILPGYEYLEIYNPTNLVLDLKGVKLSDGGTPAVFPALILGPGEYAILNTTSRVNAFSFFGRSIGLSNFPSLNNAGETLTLRGADGKLIHSVTYSDTWYKDTKKKDGGWSLEMIDISNPCTGFDNWTASNSPNGGTPGKVNSVNGSRPDNMAPQLLKAQAGSPTTIVLNFNEKLDSLAAMQATYRIPNGPAISQIVPLTPTFTTVELTLAQALEANQQYSLEVSNVRDCAGNLAGLQKVPFALPVPAKDGDLVINEVLFNPKTGGVDFVEIANRSNNYIDLKNWQLANFSNDSVSNKKLITAATYVLAPQQLVVLTTRPDIVMQHYPKHNPDAFLAMASFPSYSDDAGTVILVNAAGKIADRFDYTDDMHFVLLDDDDGVSLERIRLDGPTIAANFHSAASTSGFATPGLRNSQVQGNVEATSVLTIEPKVFSPDGDGYKDFTTLNFNASRIGQVASVTILDSRGREIKKLVNNQTLSGENFFHWDGTTNEGRKAPVGYYLVLVDLYDLSGKQQTFKETVVVGAKF</sequence>
<dbReference type="Pfam" id="PF13860">
    <property type="entry name" value="FlgD_ig"/>
    <property type="match status" value="1"/>
</dbReference>
<dbReference type="Gene3D" id="2.60.40.1260">
    <property type="entry name" value="Lamin Tail domain"/>
    <property type="match status" value="2"/>
</dbReference>
<dbReference type="InterPro" id="IPR032812">
    <property type="entry name" value="SbsA_Ig"/>
</dbReference>
<feature type="compositionally biased region" description="Polar residues" evidence="2">
    <location>
        <begin position="996"/>
        <end position="1016"/>
    </location>
</feature>
<feature type="domain" description="LTD" evidence="4">
    <location>
        <begin position="832"/>
        <end position="965"/>
    </location>
</feature>
<protein>
    <recommendedName>
        <fullName evidence="4">LTD domain-containing protein</fullName>
    </recommendedName>
</protein>
<dbReference type="Pfam" id="PF13205">
    <property type="entry name" value="Big_5"/>
    <property type="match status" value="3"/>
</dbReference>
<keyword evidence="1 3" id="KW-0732">Signal</keyword>
<evidence type="ECO:0000259" key="4">
    <source>
        <dbReference type="PROSITE" id="PS51841"/>
    </source>
</evidence>
<proteinExistence type="predicted"/>
<feature type="region of interest" description="Disordered" evidence="2">
    <location>
        <begin position="464"/>
        <end position="488"/>
    </location>
</feature>
<evidence type="ECO:0000313" key="5">
    <source>
        <dbReference type="EMBL" id="KAA9333638.1"/>
    </source>
</evidence>
<evidence type="ECO:0000256" key="2">
    <source>
        <dbReference type="SAM" id="MobiDB-lite"/>
    </source>
</evidence>
<feature type="domain" description="LTD" evidence="4">
    <location>
        <begin position="1108"/>
        <end position="1236"/>
    </location>
</feature>
<dbReference type="Gene3D" id="2.60.40.4070">
    <property type="match status" value="1"/>
</dbReference>
<reference evidence="5 6" key="1">
    <citation type="submission" date="2019-09" db="EMBL/GenBank/DDBJ databases">
        <title>Genome sequence of Adhaeribacter sp. M2.</title>
        <authorList>
            <person name="Srinivasan S."/>
        </authorList>
    </citation>
    <scope>NUCLEOTIDE SEQUENCE [LARGE SCALE GENOMIC DNA]</scope>
    <source>
        <strain evidence="5 6">M2</strain>
    </source>
</reference>
<dbReference type="InterPro" id="IPR025965">
    <property type="entry name" value="FlgD/Vpr_Ig-like"/>
</dbReference>
<keyword evidence="6" id="KW-1185">Reference proteome</keyword>
<dbReference type="PROSITE" id="PS51841">
    <property type="entry name" value="LTD"/>
    <property type="match status" value="4"/>
</dbReference>
<dbReference type="Gene3D" id="2.60.40.1220">
    <property type="match status" value="4"/>
</dbReference>
<name>A0A5N1IV64_9BACT</name>
<organism evidence="5 6">
    <name type="scientific">Adhaeribacter soli</name>
    <dbReference type="NCBI Taxonomy" id="2607655"/>
    <lineage>
        <taxon>Bacteria</taxon>
        <taxon>Pseudomonadati</taxon>
        <taxon>Bacteroidota</taxon>
        <taxon>Cytophagia</taxon>
        <taxon>Cytophagales</taxon>
        <taxon>Hymenobacteraceae</taxon>
        <taxon>Adhaeribacter</taxon>
    </lineage>
</organism>
<evidence type="ECO:0000313" key="6">
    <source>
        <dbReference type="Proteomes" id="UP000326570"/>
    </source>
</evidence>
<accession>A0A5N1IV64</accession>
<dbReference type="Pfam" id="PF00932">
    <property type="entry name" value="LTD"/>
    <property type="match status" value="4"/>
</dbReference>
<dbReference type="Proteomes" id="UP000326570">
    <property type="component" value="Unassembled WGS sequence"/>
</dbReference>
<dbReference type="InterPro" id="IPR001322">
    <property type="entry name" value="Lamin_tail_dom"/>
</dbReference>
<dbReference type="InterPro" id="IPR014755">
    <property type="entry name" value="Cu-Rt/internalin_Ig-like"/>
</dbReference>
<feature type="signal peptide" evidence="3">
    <location>
        <begin position="1"/>
        <end position="18"/>
    </location>
</feature>